<keyword evidence="2" id="KW-1185">Reference proteome</keyword>
<protein>
    <submittedName>
        <fullName evidence="1">Uncharacterized protein</fullName>
    </submittedName>
</protein>
<reference evidence="2" key="1">
    <citation type="submission" date="2016-11" db="EMBL/GenBank/DDBJ databases">
        <authorList>
            <person name="Varghese N."/>
            <person name="Submissions S."/>
        </authorList>
    </citation>
    <scope>NUCLEOTIDE SEQUENCE [LARGE SCALE GENOMIC DNA]</scope>
    <source>
        <strain evidence="2">DSM 26134</strain>
    </source>
</reference>
<name>A0A1M6KMT9_REIAG</name>
<dbReference type="Proteomes" id="UP000184474">
    <property type="component" value="Unassembled WGS sequence"/>
</dbReference>
<proteinExistence type="predicted"/>
<dbReference type="EMBL" id="FRAA01000001">
    <property type="protein sequence ID" value="SHJ60273.1"/>
    <property type="molecule type" value="Genomic_DNA"/>
</dbReference>
<gene>
    <name evidence="1" type="ORF">SAMN04488028_101639</name>
</gene>
<organism evidence="1 2">
    <name type="scientific">Reichenbachiella agariperforans</name>
    <dbReference type="NCBI Taxonomy" id="156994"/>
    <lineage>
        <taxon>Bacteria</taxon>
        <taxon>Pseudomonadati</taxon>
        <taxon>Bacteroidota</taxon>
        <taxon>Cytophagia</taxon>
        <taxon>Cytophagales</taxon>
        <taxon>Reichenbachiellaceae</taxon>
        <taxon>Reichenbachiella</taxon>
    </lineage>
</organism>
<accession>A0A1M6KMT9</accession>
<evidence type="ECO:0000313" key="2">
    <source>
        <dbReference type="Proteomes" id="UP000184474"/>
    </source>
</evidence>
<sequence>MIPSKIKNALENSELIRSVINTQKNGLNWSEYNRTVFTHIAKRINYKVTSQVINNPVLVENQWLIGENELNRLFHTESLKSFEDMIDYLKSIPKYRTFNWISGKTLQTYWTKPSTPKDKKLNTLLCFLEVEIEEWDEWKKERSELLPHTSQNPSQVLLKKNYLGNYFRYYQKSKFGDTIAKVPFRIYENNLGTVVAESKTIGHSYKSKHIEIRDSAIYILMENLNWDENEYLIFNIGIAPFPQILMGSSSSLNNKKQAISKKNILLRVGENFDFNEISHHEISTHSDIDPEQAEGRILDYFKRNKDNYISSELVSNLDDLR</sequence>
<dbReference type="RefSeq" id="WP_073119329.1">
    <property type="nucleotide sequence ID" value="NZ_FRAA01000001.1"/>
</dbReference>
<evidence type="ECO:0000313" key="1">
    <source>
        <dbReference type="EMBL" id="SHJ60273.1"/>
    </source>
</evidence>
<dbReference type="AlphaFoldDB" id="A0A1M6KMT9"/>